<reference evidence="1 2" key="1">
    <citation type="submission" date="2020-08" db="EMBL/GenBank/DDBJ databases">
        <title>A Genomic Blueprint of the Chicken Gut Microbiome.</title>
        <authorList>
            <person name="Gilroy R."/>
            <person name="Ravi A."/>
            <person name="Getino M."/>
            <person name="Pursley I."/>
            <person name="Horton D.L."/>
            <person name="Alikhan N.-F."/>
            <person name="Baker D."/>
            <person name="Gharbi K."/>
            <person name="Hall N."/>
            <person name="Watson M."/>
            <person name="Adriaenssens E.M."/>
            <person name="Foster-Nyarko E."/>
            <person name="Jarju S."/>
            <person name="Secka A."/>
            <person name="Antonio M."/>
            <person name="Oren A."/>
            <person name="Chaudhuri R."/>
            <person name="La Ragione R.M."/>
            <person name="Hildebrand F."/>
            <person name="Pallen M.J."/>
        </authorList>
    </citation>
    <scope>NUCLEOTIDE SEQUENCE [LARGE SCALE GENOMIC DNA]</scope>
    <source>
        <strain evidence="1 2">A46</strain>
    </source>
</reference>
<name>A0ABR8XZY8_9BACL</name>
<gene>
    <name evidence="1" type="ORF">H9635_12255</name>
</gene>
<dbReference type="EMBL" id="JACSPZ010000005">
    <property type="protein sequence ID" value="MBD8037517.1"/>
    <property type="molecule type" value="Genomic_DNA"/>
</dbReference>
<sequence>MFLEDAKFAELNNEKLSAIKQLEEKLDVTLIAYDITGSNSHIQNGNSPDVINPS</sequence>
<evidence type="ECO:0000313" key="1">
    <source>
        <dbReference type="EMBL" id="MBD8037517.1"/>
    </source>
</evidence>
<evidence type="ECO:0000313" key="2">
    <source>
        <dbReference type="Proteomes" id="UP000619101"/>
    </source>
</evidence>
<organism evidence="1 2">
    <name type="scientific">Solibacillus faecavium</name>
    <dbReference type="NCBI Taxonomy" id="2762221"/>
    <lineage>
        <taxon>Bacteria</taxon>
        <taxon>Bacillati</taxon>
        <taxon>Bacillota</taxon>
        <taxon>Bacilli</taxon>
        <taxon>Bacillales</taxon>
        <taxon>Caryophanaceae</taxon>
        <taxon>Solibacillus</taxon>
    </lineage>
</organism>
<keyword evidence="2" id="KW-1185">Reference proteome</keyword>
<dbReference type="Proteomes" id="UP000619101">
    <property type="component" value="Unassembled WGS sequence"/>
</dbReference>
<accession>A0ABR8XZY8</accession>
<proteinExistence type="predicted"/>
<comment type="caution">
    <text evidence="1">The sequence shown here is derived from an EMBL/GenBank/DDBJ whole genome shotgun (WGS) entry which is preliminary data.</text>
</comment>
<protein>
    <submittedName>
        <fullName evidence="1">Uroporphyrinogen-III decarboxylase</fullName>
    </submittedName>
</protein>